<dbReference type="AlphaFoldDB" id="A0A8J6M6Y1"/>
<dbReference type="Proteomes" id="UP000607645">
    <property type="component" value="Unassembled WGS sequence"/>
</dbReference>
<proteinExistence type="predicted"/>
<dbReference type="RefSeq" id="WP_186918269.1">
    <property type="nucleotide sequence ID" value="NZ_JACOPQ010000001.1"/>
</dbReference>
<sequence>MYLTEQELKGQFEALSRTAEALRSGRDGAEAALSGVRSLCVLGCGSSFSLAKSAATQFSQHTGIPAWALAAGDLLVNFPAYEKMLRDATVLLLSRSGSTSEVIRAAARCKDELGCPLLSICAREGAPVEALADWSLTLPWAFDAAVCQTRTVTNLYAAALGLACIAGGDEMGLAGLDTLEEQAARFCPGLEEPLSALAAGSWTKAVVLADSGMAGLMEEGALAFKEICRRDSNHYHLLDVRHGPMVQIGADTLVIAVCSSGDRELQRALLKDIGEKTEHLLTLDCAAGQGGALPGIPVALPDCASDDLRAVFALYCIQLLCLRHAIVRGVNPDEPEGLDPWISL</sequence>
<accession>A0A8J6M6Y1</accession>
<name>A0A8J6M6Y1_9FIRM</name>
<feature type="domain" description="SIS" evidence="1">
    <location>
        <begin position="29"/>
        <end position="173"/>
    </location>
</feature>
<evidence type="ECO:0000313" key="2">
    <source>
        <dbReference type="EMBL" id="MBC5735707.1"/>
    </source>
</evidence>
<keyword evidence="3" id="KW-1185">Reference proteome</keyword>
<gene>
    <name evidence="2" type="ORF">H8S62_01610</name>
</gene>
<dbReference type="PANTHER" id="PTHR10937:SF4">
    <property type="entry name" value="GLUCOSAMINE-6-PHOSPHATE DEAMINASE"/>
    <property type="match status" value="1"/>
</dbReference>
<dbReference type="InterPro" id="IPR046348">
    <property type="entry name" value="SIS_dom_sf"/>
</dbReference>
<dbReference type="Gene3D" id="3.40.50.10490">
    <property type="entry name" value="Glucose-6-phosphate isomerase like protein, domain 1"/>
    <property type="match status" value="2"/>
</dbReference>
<dbReference type="Pfam" id="PF01380">
    <property type="entry name" value="SIS"/>
    <property type="match status" value="1"/>
</dbReference>
<evidence type="ECO:0000259" key="1">
    <source>
        <dbReference type="PROSITE" id="PS51464"/>
    </source>
</evidence>
<comment type="caution">
    <text evidence="2">The sequence shown here is derived from an EMBL/GenBank/DDBJ whole genome shotgun (WGS) entry which is preliminary data.</text>
</comment>
<dbReference type="EMBL" id="JACOPQ010000001">
    <property type="protein sequence ID" value="MBC5735707.1"/>
    <property type="molecule type" value="Genomic_DNA"/>
</dbReference>
<protein>
    <submittedName>
        <fullName evidence="2">SIS domain-containing protein</fullName>
    </submittedName>
</protein>
<dbReference type="GO" id="GO:1901135">
    <property type="term" value="P:carbohydrate derivative metabolic process"/>
    <property type="evidence" value="ECO:0007669"/>
    <property type="project" value="InterPro"/>
</dbReference>
<evidence type="ECO:0000313" key="3">
    <source>
        <dbReference type="Proteomes" id="UP000607645"/>
    </source>
</evidence>
<dbReference type="PANTHER" id="PTHR10937">
    <property type="entry name" value="GLUCOSAMINE--FRUCTOSE-6-PHOSPHATE AMINOTRANSFERASE, ISOMERIZING"/>
    <property type="match status" value="1"/>
</dbReference>
<organism evidence="2 3">
    <name type="scientific">Lawsonibacter faecis</name>
    <dbReference type="NCBI Taxonomy" id="2763052"/>
    <lineage>
        <taxon>Bacteria</taxon>
        <taxon>Bacillati</taxon>
        <taxon>Bacillota</taxon>
        <taxon>Clostridia</taxon>
        <taxon>Eubacteriales</taxon>
        <taxon>Oscillospiraceae</taxon>
        <taxon>Lawsonibacter</taxon>
    </lineage>
</organism>
<dbReference type="PROSITE" id="PS51464">
    <property type="entry name" value="SIS"/>
    <property type="match status" value="1"/>
</dbReference>
<dbReference type="InterPro" id="IPR001347">
    <property type="entry name" value="SIS_dom"/>
</dbReference>
<dbReference type="GO" id="GO:0097367">
    <property type="term" value="F:carbohydrate derivative binding"/>
    <property type="evidence" value="ECO:0007669"/>
    <property type="project" value="InterPro"/>
</dbReference>
<reference evidence="2" key="1">
    <citation type="submission" date="2020-08" db="EMBL/GenBank/DDBJ databases">
        <title>Genome public.</title>
        <authorList>
            <person name="Liu C."/>
            <person name="Sun Q."/>
        </authorList>
    </citation>
    <scope>NUCLEOTIDE SEQUENCE</scope>
    <source>
        <strain evidence="2">NSJ-52</strain>
    </source>
</reference>
<dbReference type="SUPFAM" id="SSF53697">
    <property type="entry name" value="SIS domain"/>
    <property type="match status" value="1"/>
</dbReference>